<keyword evidence="3" id="KW-1185">Reference proteome</keyword>
<gene>
    <name evidence="2" type="ORF">ACA1_165390</name>
</gene>
<dbReference type="OrthoDB" id="10253098at2759"/>
<dbReference type="PANTHER" id="PTHR12046">
    <property type="entry name" value="HISTONE ACETYLTRANSFERASE TYPE B CATALYTIC SUBUNIT"/>
    <property type="match status" value="1"/>
</dbReference>
<dbReference type="SUPFAM" id="SSF55729">
    <property type="entry name" value="Acyl-CoA N-acyltransferases (Nat)"/>
    <property type="match status" value="1"/>
</dbReference>
<feature type="domain" description="F-box" evidence="1">
    <location>
        <begin position="49"/>
        <end position="95"/>
    </location>
</feature>
<name>L8HFN4_ACACF</name>
<dbReference type="GeneID" id="14925361"/>
<dbReference type="Pfam" id="PF12937">
    <property type="entry name" value="F-box-like"/>
    <property type="match status" value="1"/>
</dbReference>
<organism evidence="2 3">
    <name type="scientific">Acanthamoeba castellanii (strain ATCC 30010 / Neff)</name>
    <dbReference type="NCBI Taxonomy" id="1257118"/>
    <lineage>
        <taxon>Eukaryota</taxon>
        <taxon>Amoebozoa</taxon>
        <taxon>Discosea</taxon>
        <taxon>Longamoebia</taxon>
        <taxon>Centramoebida</taxon>
        <taxon>Acanthamoebidae</taxon>
        <taxon>Acanthamoeba</taxon>
    </lineage>
</organism>
<evidence type="ECO:0000313" key="2">
    <source>
        <dbReference type="EMBL" id="ELR24339.1"/>
    </source>
</evidence>
<dbReference type="Gene3D" id="3.40.630.30">
    <property type="match status" value="1"/>
</dbReference>
<evidence type="ECO:0000259" key="1">
    <source>
        <dbReference type="PROSITE" id="PS50181"/>
    </source>
</evidence>
<dbReference type="GO" id="GO:0000781">
    <property type="term" value="C:chromosome, telomeric region"/>
    <property type="evidence" value="ECO:0007669"/>
    <property type="project" value="GOC"/>
</dbReference>
<dbReference type="VEuPathDB" id="AmoebaDB:ACA1_165390"/>
<dbReference type="SUPFAM" id="SSF81383">
    <property type="entry name" value="F-box domain"/>
    <property type="match status" value="1"/>
</dbReference>
<sequence>MELLQSFVQSADGTLSPAAVSSVERIMHHSFSLIAFAKRHAPTPYPASLGVFCILSTEVLLHLFSFLSPRDLCALRPVCRLFLNLSKEPALWRAACYRDFGEATIHNKLHLTLNKTWEWVYQAKAKRGHGEQLLRAIYREAWGRTGLYESVRDITVEDPSPEFKLLRDITDLRLCLESGFLKGVPGDKIDPEQLRAVQSRFKLAKSQIEHLHEVLRYVHLDRCDDQAVTRFRLSVKRRLHKKYQDWLAGFEAGEARKNELDDIYREEIEGVYSSLARRLRTHLPPLPPTHPSDL</sequence>
<proteinExistence type="predicted"/>
<dbReference type="InterPro" id="IPR017380">
    <property type="entry name" value="Hist_AcTrfase_B-typ_cat-su"/>
</dbReference>
<protein>
    <submittedName>
        <fullName evidence="2">F-box domain containing protein</fullName>
    </submittedName>
</protein>
<dbReference type="KEGG" id="acan:ACA1_165390"/>
<dbReference type="AlphaFoldDB" id="L8HFN4"/>
<dbReference type="STRING" id="1257118.L8HFN4"/>
<dbReference type="InterPro" id="IPR036047">
    <property type="entry name" value="F-box-like_dom_sf"/>
</dbReference>
<dbReference type="PROSITE" id="PS50181">
    <property type="entry name" value="FBOX"/>
    <property type="match status" value="1"/>
</dbReference>
<dbReference type="Proteomes" id="UP000011083">
    <property type="component" value="Unassembled WGS sequence"/>
</dbReference>
<dbReference type="EMBL" id="KB007830">
    <property type="protein sequence ID" value="ELR24339.1"/>
    <property type="molecule type" value="Genomic_DNA"/>
</dbReference>
<dbReference type="GO" id="GO:0005634">
    <property type="term" value="C:nucleus"/>
    <property type="evidence" value="ECO:0007669"/>
    <property type="project" value="InterPro"/>
</dbReference>
<dbReference type="GO" id="GO:0031509">
    <property type="term" value="P:subtelomeric heterochromatin formation"/>
    <property type="evidence" value="ECO:0007669"/>
    <property type="project" value="InterPro"/>
</dbReference>
<accession>L8HFN4</accession>
<reference evidence="2 3" key="1">
    <citation type="journal article" date="2013" name="Genome Biol.">
        <title>Genome of Acanthamoeba castellanii highlights extensive lateral gene transfer and early evolution of tyrosine kinase signaling.</title>
        <authorList>
            <person name="Clarke M."/>
            <person name="Lohan A.J."/>
            <person name="Liu B."/>
            <person name="Lagkouvardos I."/>
            <person name="Roy S."/>
            <person name="Zafar N."/>
            <person name="Bertelli C."/>
            <person name="Schilde C."/>
            <person name="Kianianmomeni A."/>
            <person name="Burglin T.R."/>
            <person name="Frech C."/>
            <person name="Turcotte B."/>
            <person name="Kopec K.O."/>
            <person name="Synnott J.M."/>
            <person name="Choo C."/>
            <person name="Paponov I."/>
            <person name="Finkler A."/>
            <person name="Soon Heng Tan C."/>
            <person name="Hutchins A.P."/>
            <person name="Weinmeier T."/>
            <person name="Rattei T."/>
            <person name="Chu J.S."/>
            <person name="Gimenez G."/>
            <person name="Irimia M."/>
            <person name="Rigden D.J."/>
            <person name="Fitzpatrick D.A."/>
            <person name="Lorenzo-Morales J."/>
            <person name="Bateman A."/>
            <person name="Chiu C.H."/>
            <person name="Tang P."/>
            <person name="Hegemann P."/>
            <person name="Fromm H."/>
            <person name="Raoult D."/>
            <person name="Greub G."/>
            <person name="Miranda-Saavedra D."/>
            <person name="Chen N."/>
            <person name="Nash P."/>
            <person name="Ginger M.L."/>
            <person name="Horn M."/>
            <person name="Schaap P."/>
            <person name="Caler L."/>
            <person name="Loftus B."/>
        </authorList>
    </citation>
    <scope>NUCLEOTIDE SEQUENCE [LARGE SCALE GENOMIC DNA]</scope>
    <source>
        <strain evidence="2 3">Neff</strain>
    </source>
</reference>
<evidence type="ECO:0000313" key="3">
    <source>
        <dbReference type="Proteomes" id="UP000011083"/>
    </source>
</evidence>
<dbReference type="RefSeq" id="XP_004354036.1">
    <property type="nucleotide sequence ID" value="XM_004353984.1"/>
</dbReference>
<dbReference type="InterPro" id="IPR016181">
    <property type="entry name" value="Acyl_CoA_acyltransferase"/>
</dbReference>
<dbReference type="Gene3D" id="1.20.1280.50">
    <property type="match status" value="1"/>
</dbReference>
<dbReference type="SMART" id="SM00256">
    <property type="entry name" value="FBOX"/>
    <property type="match status" value="1"/>
</dbReference>
<dbReference type="GO" id="GO:0004402">
    <property type="term" value="F:histone acetyltransferase activity"/>
    <property type="evidence" value="ECO:0007669"/>
    <property type="project" value="InterPro"/>
</dbReference>
<dbReference type="InterPro" id="IPR001810">
    <property type="entry name" value="F-box_dom"/>
</dbReference>